<evidence type="ECO:0000313" key="3">
    <source>
        <dbReference type="Proteomes" id="UP000283255"/>
    </source>
</evidence>
<comment type="caution">
    <text evidence="2">The sequence shown here is derived from an EMBL/GenBank/DDBJ whole genome shotgun (WGS) entry which is preliminary data.</text>
</comment>
<accession>A0A418Y989</accession>
<dbReference type="AlphaFoldDB" id="A0A418Y989"/>
<sequence>MSSSDIHEVANYLIRESQIGITHRELQKLLYFSQGFYLAQYGEPLFSENMDAWQHGPVNSSIWGRFRQYGYNCLDVAEDASTATLNDSKKQFLAGILSSFLVLGQSNLIDMSHTDYPWERNYIQGRNNLIEKDLIHEYFNNFDSKEQYIEISKEKVEFSRLIAKRKSYLSSLDQIGDDWISGGAAAPTKEICIACKKFLHTFERDLFAKHAAPNIPKLLLGPIPTGGVGIELHLEDKNIYLHFHNNSQVEVSIEVADSFNEYDISLEEFSEEVGMFLEGVA</sequence>
<dbReference type="Pfam" id="PF13274">
    <property type="entry name" value="SocA_Panacea"/>
    <property type="match status" value="1"/>
</dbReference>
<feature type="domain" description="Antitoxin SocA-like Panacea" evidence="1">
    <location>
        <begin position="26"/>
        <end position="119"/>
    </location>
</feature>
<name>A0A418Y989_9GAMM</name>
<dbReference type="InterPro" id="IPR025272">
    <property type="entry name" value="SocA_Panacea"/>
</dbReference>
<proteinExistence type="predicted"/>
<evidence type="ECO:0000259" key="1">
    <source>
        <dbReference type="Pfam" id="PF13274"/>
    </source>
</evidence>
<keyword evidence="3" id="KW-1185">Reference proteome</keyword>
<reference evidence="2 3" key="1">
    <citation type="submission" date="2018-09" db="EMBL/GenBank/DDBJ databases">
        <authorList>
            <person name="Wang F."/>
        </authorList>
    </citation>
    <scope>NUCLEOTIDE SEQUENCE [LARGE SCALE GENOMIC DNA]</scope>
    <source>
        <strain evidence="2 3">PLHSC7-2</strain>
    </source>
</reference>
<dbReference type="EMBL" id="QZCH01000070">
    <property type="protein sequence ID" value="RJG36725.1"/>
    <property type="molecule type" value="Genomic_DNA"/>
</dbReference>
<dbReference type="OrthoDB" id="9799173at2"/>
<evidence type="ECO:0000313" key="2">
    <source>
        <dbReference type="EMBL" id="RJG36725.1"/>
    </source>
</evidence>
<reference evidence="2 3" key="2">
    <citation type="submission" date="2019-01" db="EMBL/GenBank/DDBJ databases">
        <title>Motilimonas pumilus sp. nov., isolated from the gut of sea cucumber (Apostichopus japonicus).</title>
        <authorList>
            <person name="Wang F.-Q."/>
            <person name="Ren L.-H."/>
            <person name="Lin Y.-W."/>
            <person name="Sun G.-H."/>
            <person name="Du Z.-J."/>
            <person name="Zhao J.-X."/>
            <person name="Liu X.-J."/>
            <person name="Liu L.-J."/>
        </authorList>
    </citation>
    <scope>NUCLEOTIDE SEQUENCE [LARGE SCALE GENOMIC DNA]</scope>
    <source>
        <strain evidence="2 3">PLHSC7-2</strain>
    </source>
</reference>
<dbReference type="Proteomes" id="UP000283255">
    <property type="component" value="Unassembled WGS sequence"/>
</dbReference>
<protein>
    <submittedName>
        <fullName evidence="2">DUF4065 domain-containing protein</fullName>
    </submittedName>
</protein>
<gene>
    <name evidence="2" type="ORF">D1Z90_20270</name>
</gene>
<dbReference type="RefSeq" id="WP_119912591.1">
    <property type="nucleotide sequence ID" value="NZ_QZCH01000070.1"/>
</dbReference>
<organism evidence="2 3">
    <name type="scientific">Motilimonas pumila</name>
    <dbReference type="NCBI Taxonomy" id="2303987"/>
    <lineage>
        <taxon>Bacteria</taxon>
        <taxon>Pseudomonadati</taxon>
        <taxon>Pseudomonadota</taxon>
        <taxon>Gammaproteobacteria</taxon>
        <taxon>Alteromonadales</taxon>
        <taxon>Alteromonadales genera incertae sedis</taxon>
        <taxon>Motilimonas</taxon>
    </lineage>
</organism>